<sequence>MSSPRFQRWAFAAAAAPQRQLRSHTRRHVHTDSPELSYPAKKPRVRTESASTASPIADESATCTAPPSIDSDGNRILHTFSKLVGGQLIKRYKRFLADIQLDDGEVVTVHCPNTGPMVGLLDIPNAPVQLSVSDNPKRKYAHTLEMIQVHNGDKHVWVGVHSASANRMVKTALQNGWLPEVVAHRCISRIQTEVKHTKDSRIDFVIDTADGSDQGSANNATDSDDISAKTATPTAKSTVYAEVKSVTLAVESMEHIGDGRRRHLRAVFPDTVSARASKHVEELIHLHETKPHVHGAIVFLVQRGDCASFAPAAQHDPTFAALCARAKAAGLGLHAYACDLVPESRQIRLLDRVPLVFE</sequence>
<dbReference type="Pfam" id="PF17746">
    <property type="entry name" value="SfsA_N"/>
    <property type="match status" value="1"/>
</dbReference>
<evidence type="ECO:0000259" key="2">
    <source>
        <dbReference type="Pfam" id="PF03749"/>
    </source>
</evidence>
<dbReference type="PANTHER" id="PTHR30545">
    <property type="entry name" value="SUGAR FERMENTATION STIMULATION PROTEIN A"/>
    <property type="match status" value="1"/>
</dbReference>
<accession>A0A485KVA5</accession>
<dbReference type="Gene3D" id="3.40.1350.60">
    <property type="match status" value="1"/>
</dbReference>
<evidence type="ECO:0000256" key="1">
    <source>
        <dbReference type="SAM" id="MobiDB-lite"/>
    </source>
</evidence>
<dbReference type="OrthoDB" id="199134at2759"/>
<dbReference type="EMBL" id="CAADRA010005357">
    <property type="protein sequence ID" value="VFT88883.1"/>
    <property type="molecule type" value="Genomic_DNA"/>
</dbReference>
<feature type="domain" description="SfsA N-terminal OB" evidence="3">
    <location>
        <begin position="89"/>
        <end position="160"/>
    </location>
</feature>
<keyword evidence="6" id="KW-1185">Reference proteome</keyword>
<evidence type="ECO:0000313" key="5">
    <source>
        <dbReference type="EMBL" id="VFT88883.1"/>
    </source>
</evidence>
<reference evidence="5 6" key="1">
    <citation type="submission" date="2019-03" db="EMBL/GenBank/DDBJ databases">
        <authorList>
            <person name="Gaulin E."/>
            <person name="Dumas B."/>
        </authorList>
    </citation>
    <scope>NUCLEOTIDE SEQUENCE [LARGE SCALE GENOMIC DNA]</scope>
    <source>
        <strain evidence="5">CBS 568.67</strain>
    </source>
</reference>
<dbReference type="EMBL" id="VJMH01005336">
    <property type="protein sequence ID" value="KAF0697256.1"/>
    <property type="molecule type" value="Genomic_DNA"/>
</dbReference>
<evidence type="ECO:0000313" key="6">
    <source>
        <dbReference type="Proteomes" id="UP000332933"/>
    </source>
</evidence>
<feature type="domain" description="Sugar fermentation stimulation protein C-terminal" evidence="2">
    <location>
        <begin position="165"/>
        <end position="343"/>
    </location>
</feature>
<evidence type="ECO:0000259" key="3">
    <source>
        <dbReference type="Pfam" id="PF17746"/>
    </source>
</evidence>
<dbReference type="AlphaFoldDB" id="A0A485KVA5"/>
<proteinExistence type="inferred from homology"/>
<dbReference type="PANTHER" id="PTHR30545:SF2">
    <property type="entry name" value="SUGAR FERMENTATION STIMULATION PROTEIN A"/>
    <property type="match status" value="1"/>
</dbReference>
<dbReference type="Pfam" id="PF03749">
    <property type="entry name" value="SfsA"/>
    <property type="match status" value="1"/>
</dbReference>
<dbReference type="FunFam" id="2.40.50.580:FF:000001">
    <property type="entry name" value="Sugar fermentation stimulation protein A"/>
    <property type="match status" value="1"/>
</dbReference>
<feature type="region of interest" description="Disordered" evidence="1">
    <location>
        <begin position="17"/>
        <end position="67"/>
    </location>
</feature>
<dbReference type="InterPro" id="IPR041465">
    <property type="entry name" value="SfsA_N"/>
</dbReference>
<feature type="compositionally biased region" description="Polar residues" evidence="1">
    <location>
        <begin position="211"/>
        <end position="221"/>
    </location>
</feature>
<dbReference type="InterPro" id="IPR005224">
    <property type="entry name" value="SfsA"/>
</dbReference>
<name>A0A485KVA5_9STRA</name>
<reference evidence="4" key="2">
    <citation type="submission" date="2019-06" db="EMBL/GenBank/DDBJ databases">
        <title>Genomics analysis of Aphanomyces spp. identifies a new class of oomycete effector associated with host adaptation.</title>
        <authorList>
            <person name="Gaulin E."/>
        </authorList>
    </citation>
    <scope>NUCLEOTIDE SEQUENCE</scope>
    <source>
        <strain evidence="4">CBS 578.67</strain>
    </source>
</reference>
<organism evidence="5 6">
    <name type="scientific">Aphanomyces stellatus</name>
    <dbReference type="NCBI Taxonomy" id="120398"/>
    <lineage>
        <taxon>Eukaryota</taxon>
        <taxon>Sar</taxon>
        <taxon>Stramenopiles</taxon>
        <taxon>Oomycota</taxon>
        <taxon>Saprolegniomycetes</taxon>
        <taxon>Saprolegniales</taxon>
        <taxon>Verrucalvaceae</taxon>
        <taxon>Aphanomyces</taxon>
    </lineage>
</organism>
<dbReference type="GO" id="GO:0003677">
    <property type="term" value="F:DNA binding"/>
    <property type="evidence" value="ECO:0007669"/>
    <property type="project" value="InterPro"/>
</dbReference>
<dbReference type="CDD" id="cd22359">
    <property type="entry name" value="SfsA-like_bacterial"/>
    <property type="match status" value="1"/>
</dbReference>
<gene>
    <name evidence="5" type="primary">Aste57867_12028</name>
    <name evidence="4" type="ORF">As57867_011983</name>
    <name evidence="5" type="ORF">ASTE57867_12028</name>
</gene>
<dbReference type="HAMAP" id="MF_00095">
    <property type="entry name" value="SfsA"/>
    <property type="match status" value="1"/>
</dbReference>
<evidence type="ECO:0000313" key="4">
    <source>
        <dbReference type="EMBL" id="KAF0697256.1"/>
    </source>
</evidence>
<feature type="region of interest" description="Disordered" evidence="1">
    <location>
        <begin position="208"/>
        <end position="231"/>
    </location>
</feature>
<protein>
    <submittedName>
        <fullName evidence="5">Aste57867_12028 protein</fullName>
    </submittedName>
</protein>
<dbReference type="Proteomes" id="UP000332933">
    <property type="component" value="Unassembled WGS sequence"/>
</dbReference>
<dbReference type="Gene3D" id="2.40.50.580">
    <property type="match status" value="1"/>
</dbReference>
<dbReference type="InterPro" id="IPR040452">
    <property type="entry name" value="SfsA_C"/>
</dbReference>